<keyword evidence="5 6" id="KW-0440">LIM domain</keyword>
<dbReference type="Proteomes" id="UP001279410">
    <property type="component" value="Unassembled WGS sequence"/>
</dbReference>
<dbReference type="Pfam" id="PF00412">
    <property type="entry name" value="LIM"/>
    <property type="match status" value="2"/>
</dbReference>
<sequence>MDPSYSASLYFGSCTRCSKAVYGAGRACRAMGHLYHDTCFTCSVCSEKLSGKPFYSVSGGIYCENDFLYSGVHPSPEVCNSCGYLIMDMILQAQGKSYHPSCFRCVICRQSLEGQPFTVDSDSRVYCVSDYHKIQAPCCAVCRTPILPTEGSTESIRVVSSNRNYHVECYSDFIRFISFRAIYHNITGETTLCQDSIPWSVALQDSSVLRCLIVDLGLLALFTTQHSLLAWSPVKQALQSVLGPLNRTAYCFTTALALQILMQYWQPVTGAPCLWSVRHAPWSIWFPLLCFTLHFICWAIICSILMIFDYPELLGLKQVYYECLGLGDPLSHKSPHAQRFLSHLRHPVCLELGVVLWLLPALSLDRLLLAGTLSTYLALAHSLDKQDLAYLCVQINRKMQLLAQPHRGIADATDRDGSNHKEK</sequence>
<dbReference type="Gene3D" id="2.10.110.10">
    <property type="entry name" value="Cysteine Rich Protein"/>
    <property type="match status" value="2"/>
</dbReference>
<dbReference type="GO" id="GO:0005912">
    <property type="term" value="C:adherens junction"/>
    <property type="evidence" value="ECO:0007669"/>
    <property type="project" value="TreeGrafter"/>
</dbReference>
<keyword evidence="7" id="KW-0472">Membrane</keyword>
<gene>
    <name evidence="9" type="ORF">AKAME5_002150900</name>
</gene>
<dbReference type="GO" id="GO:0035331">
    <property type="term" value="P:negative regulation of hippo signaling"/>
    <property type="evidence" value="ECO:0007669"/>
    <property type="project" value="TreeGrafter"/>
</dbReference>
<keyword evidence="4 6" id="KW-0862">Zinc</keyword>
<dbReference type="PANTHER" id="PTHR24219:SF3">
    <property type="entry name" value="LIM DOMAIN-CONTAINING PROTEIN 1"/>
    <property type="match status" value="1"/>
</dbReference>
<dbReference type="GO" id="GO:0007010">
    <property type="term" value="P:cytoskeleton organization"/>
    <property type="evidence" value="ECO:0007669"/>
    <property type="project" value="TreeGrafter"/>
</dbReference>
<keyword evidence="7" id="KW-1133">Transmembrane helix</keyword>
<evidence type="ECO:0000256" key="4">
    <source>
        <dbReference type="ARBA" id="ARBA00022833"/>
    </source>
</evidence>
<comment type="caution">
    <text evidence="9">The sequence shown here is derived from an EMBL/GenBank/DDBJ whole genome shotgun (WGS) entry which is preliminary data.</text>
</comment>
<dbReference type="SUPFAM" id="SSF57716">
    <property type="entry name" value="Glucocorticoid receptor-like (DNA-binding domain)"/>
    <property type="match status" value="2"/>
</dbReference>
<dbReference type="GO" id="GO:0005667">
    <property type="term" value="C:transcription regulator complex"/>
    <property type="evidence" value="ECO:0007669"/>
    <property type="project" value="TreeGrafter"/>
</dbReference>
<evidence type="ECO:0000259" key="8">
    <source>
        <dbReference type="PROSITE" id="PS50023"/>
    </source>
</evidence>
<evidence type="ECO:0000313" key="10">
    <source>
        <dbReference type="Proteomes" id="UP001279410"/>
    </source>
</evidence>
<evidence type="ECO:0000256" key="1">
    <source>
        <dbReference type="ARBA" id="ARBA00015501"/>
    </source>
</evidence>
<dbReference type="GO" id="GO:0046872">
    <property type="term" value="F:metal ion binding"/>
    <property type="evidence" value="ECO:0007669"/>
    <property type="project" value="UniProtKB-KW"/>
</dbReference>
<dbReference type="PROSITE" id="PS00478">
    <property type="entry name" value="LIM_DOMAIN_1"/>
    <property type="match status" value="2"/>
</dbReference>
<dbReference type="GO" id="GO:0005634">
    <property type="term" value="C:nucleus"/>
    <property type="evidence" value="ECO:0007669"/>
    <property type="project" value="TreeGrafter"/>
</dbReference>
<keyword evidence="7" id="KW-0812">Transmembrane</keyword>
<dbReference type="GO" id="GO:0001666">
    <property type="term" value="P:response to hypoxia"/>
    <property type="evidence" value="ECO:0007669"/>
    <property type="project" value="TreeGrafter"/>
</dbReference>
<dbReference type="InterPro" id="IPR047172">
    <property type="entry name" value="Ajuba-like"/>
</dbReference>
<proteinExistence type="predicted"/>
<dbReference type="InterPro" id="IPR001781">
    <property type="entry name" value="Znf_LIM"/>
</dbReference>
<dbReference type="SMART" id="SM00132">
    <property type="entry name" value="LIM"/>
    <property type="match status" value="3"/>
</dbReference>
<evidence type="ECO:0000256" key="6">
    <source>
        <dbReference type="PROSITE-ProRule" id="PRU00125"/>
    </source>
</evidence>
<keyword evidence="2" id="KW-0678">Repressor</keyword>
<keyword evidence="10" id="KW-1185">Reference proteome</keyword>
<dbReference type="PANTHER" id="PTHR24219">
    <property type="entry name" value="LIM DOMAIN-CONTAINING PROTEIN JUB"/>
    <property type="match status" value="1"/>
</dbReference>
<feature type="transmembrane region" description="Helical" evidence="7">
    <location>
        <begin position="285"/>
        <end position="308"/>
    </location>
</feature>
<evidence type="ECO:0000256" key="3">
    <source>
        <dbReference type="ARBA" id="ARBA00022723"/>
    </source>
</evidence>
<evidence type="ECO:0000256" key="7">
    <source>
        <dbReference type="SAM" id="Phobius"/>
    </source>
</evidence>
<protein>
    <recommendedName>
        <fullName evidence="1">LIM domain-containing protein 1</fullName>
    </recommendedName>
</protein>
<keyword evidence="3 6" id="KW-0479">Metal-binding</keyword>
<reference evidence="9" key="1">
    <citation type="submission" date="2022-08" db="EMBL/GenBank/DDBJ databases">
        <title>Genome sequencing of akame (Lates japonicus).</title>
        <authorList>
            <person name="Hashiguchi Y."/>
            <person name="Takahashi H."/>
        </authorList>
    </citation>
    <scope>NUCLEOTIDE SEQUENCE</scope>
    <source>
        <strain evidence="9">Kochi</strain>
    </source>
</reference>
<dbReference type="InterPro" id="IPR047247">
    <property type="entry name" value="Ajuba-like_LIM2"/>
</dbReference>
<dbReference type="GO" id="GO:0000932">
    <property type="term" value="C:P-body"/>
    <property type="evidence" value="ECO:0007669"/>
    <property type="project" value="TreeGrafter"/>
</dbReference>
<dbReference type="CDD" id="cd09355">
    <property type="entry name" value="LIM2_Ajuba_like"/>
    <property type="match status" value="1"/>
</dbReference>
<dbReference type="AlphaFoldDB" id="A0AAD3NE75"/>
<feature type="domain" description="LIM zinc-binding" evidence="8">
    <location>
        <begin position="77"/>
        <end position="137"/>
    </location>
</feature>
<evidence type="ECO:0000256" key="5">
    <source>
        <dbReference type="ARBA" id="ARBA00023038"/>
    </source>
</evidence>
<organism evidence="9 10">
    <name type="scientific">Lates japonicus</name>
    <name type="common">Japanese lates</name>
    <dbReference type="NCBI Taxonomy" id="270547"/>
    <lineage>
        <taxon>Eukaryota</taxon>
        <taxon>Metazoa</taxon>
        <taxon>Chordata</taxon>
        <taxon>Craniata</taxon>
        <taxon>Vertebrata</taxon>
        <taxon>Euteleostomi</taxon>
        <taxon>Actinopterygii</taxon>
        <taxon>Neopterygii</taxon>
        <taxon>Teleostei</taxon>
        <taxon>Neoteleostei</taxon>
        <taxon>Acanthomorphata</taxon>
        <taxon>Carangaria</taxon>
        <taxon>Carangaria incertae sedis</taxon>
        <taxon>Centropomidae</taxon>
        <taxon>Lates</taxon>
    </lineage>
</organism>
<dbReference type="PROSITE" id="PS50023">
    <property type="entry name" value="LIM_DOMAIN_2"/>
    <property type="match status" value="2"/>
</dbReference>
<dbReference type="GO" id="GO:0003714">
    <property type="term" value="F:transcription corepressor activity"/>
    <property type="evidence" value="ECO:0007669"/>
    <property type="project" value="TreeGrafter"/>
</dbReference>
<name>A0AAD3NE75_LATJO</name>
<dbReference type="EMBL" id="BRZM01000362">
    <property type="protein sequence ID" value="GLD70192.1"/>
    <property type="molecule type" value="Genomic_DNA"/>
</dbReference>
<evidence type="ECO:0000256" key="2">
    <source>
        <dbReference type="ARBA" id="ARBA00022491"/>
    </source>
</evidence>
<accession>A0AAD3NE75</accession>
<evidence type="ECO:0000313" key="9">
    <source>
        <dbReference type="EMBL" id="GLD70192.1"/>
    </source>
</evidence>
<feature type="domain" description="LIM zinc-binding" evidence="8">
    <location>
        <begin position="12"/>
        <end position="73"/>
    </location>
</feature>